<reference evidence="11 12" key="1">
    <citation type="journal article" date="2012" name="J. Bacteriol.">
        <title>Draft Genome Sequence of Bacillus isronensis Strain B3W22, Isolated from the Upper Atmosphere.</title>
        <authorList>
            <person name="Shivaji S."/>
            <person name="Ara S."/>
            <person name="Singh S.K."/>
            <person name="Bandi S."/>
            <person name="Singh A."/>
            <person name="Pinnaka A.K."/>
        </authorList>
    </citation>
    <scope>NUCLEOTIDE SEQUENCE [LARGE SCALE GENOMIC DNA]</scope>
    <source>
        <strain evidence="11 12">B3W22</strain>
    </source>
</reference>
<evidence type="ECO:0000256" key="3">
    <source>
        <dbReference type="ARBA" id="ARBA00022679"/>
    </source>
</evidence>
<dbReference type="GO" id="GO:0003677">
    <property type="term" value="F:DNA binding"/>
    <property type="evidence" value="ECO:0007669"/>
    <property type="project" value="UniProtKB-KW"/>
</dbReference>
<keyword evidence="3" id="KW-0808">Transferase</keyword>
<dbReference type="EMBL" id="AMCK01000009">
    <property type="protein sequence ID" value="EKB45177.1"/>
    <property type="molecule type" value="Genomic_DNA"/>
</dbReference>
<evidence type="ECO:0000256" key="2">
    <source>
        <dbReference type="ARBA" id="ARBA00022478"/>
    </source>
</evidence>
<dbReference type="PROSITE" id="PS00717">
    <property type="entry name" value="SIGMA54_1"/>
    <property type="match status" value="1"/>
</dbReference>
<dbReference type="Proteomes" id="UP000004738">
    <property type="component" value="Unassembled WGS sequence"/>
</dbReference>
<sequence>MNFDMNFNVNLTQTLTQKLSMEQVQHLAILQLSSVELESYIREKANENPLLTLIEANLQSMDNLIELSSIHTSYRSGNYANSEFLQSLIVEKHSDVDFLIEQIPLNMNLSPTDLKILKYLIDHLDHNYFLDVDLNEVADKFDVDLFHTENILQLLQTFEPIGVGARDLKEFLLLQVQNDPDAPCLAADFICNHLEKVANLSIKFLSSYYKISVKETQNIIFYIKSLRPVPSVQNPASEEYIIPDISVEKIKNEWIINTQSQLKSSLTINEEYVELLKQNDENESYFQDCLKDVMLLMYGIEQRDRTLYKLTRTLLTIQSDFFEKGMESLEPINLKDIAVLLDLHESTISRAIKNKYLKTPHGIYSFKSLFPKGIANKSGKKDSVMLIKQKIANYVDNEDKDSPLTDQQITEKLLQEDIKISRRTVAKYREALNILNSDKRIYLYRQ</sequence>
<dbReference type="NCBIfam" id="TIGR02395">
    <property type="entry name" value="rpoN_sigma"/>
    <property type="match status" value="1"/>
</dbReference>
<dbReference type="PIRSF" id="PIRSF000774">
    <property type="entry name" value="RpoN"/>
    <property type="match status" value="1"/>
</dbReference>
<dbReference type="Pfam" id="PF04552">
    <property type="entry name" value="Sigma54_DBD"/>
    <property type="match status" value="1"/>
</dbReference>
<evidence type="ECO:0000259" key="9">
    <source>
        <dbReference type="Pfam" id="PF04552"/>
    </source>
</evidence>
<organism evidence="11 12">
    <name type="scientific">Solibacillus isronensis B3W22</name>
    <dbReference type="NCBI Taxonomy" id="1224748"/>
    <lineage>
        <taxon>Bacteria</taxon>
        <taxon>Bacillati</taxon>
        <taxon>Bacillota</taxon>
        <taxon>Bacilli</taxon>
        <taxon>Bacillales</taxon>
        <taxon>Caryophanaceae</taxon>
        <taxon>Solibacillus</taxon>
    </lineage>
</organism>
<dbReference type="Pfam" id="PF04963">
    <property type="entry name" value="Sigma54_CBD"/>
    <property type="match status" value="1"/>
</dbReference>
<dbReference type="InterPro" id="IPR000394">
    <property type="entry name" value="RNA_pol_sigma_54"/>
</dbReference>
<evidence type="ECO:0000259" key="10">
    <source>
        <dbReference type="Pfam" id="PF04963"/>
    </source>
</evidence>
<dbReference type="GO" id="GO:0001216">
    <property type="term" value="F:DNA-binding transcription activator activity"/>
    <property type="evidence" value="ECO:0007669"/>
    <property type="project" value="InterPro"/>
</dbReference>
<dbReference type="GO" id="GO:0006352">
    <property type="term" value="P:DNA-templated transcription initiation"/>
    <property type="evidence" value="ECO:0007669"/>
    <property type="project" value="InterPro"/>
</dbReference>
<comment type="caution">
    <text evidence="11">The sequence shown here is derived from an EMBL/GenBank/DDBJ whole genome shotgun (WGS) entry which is preliminary data.</text>
</comment>
<dbReference type="PRINTS" id="PR00045">
    <property type="entry name" value="SIGMA54FCT"/>
</dbReference>
<evidence type="ECO:0000256" key="4">
    <source>
        <dbReference type="ARBA" id="ARBA00022695"/>
    </source>
</evidence>
<dbReference type="AlphaFoldDB" id="K1KZ85"/>
<dbReference type="PANTHER" id="PTHR32248:SF4">
    <property type="entry name" value="RNA POLYMERASE SIGMA-54 FACTOR"/>
    <property type="match status" value="1"/>
</dbReference>
<dbReference type="GO" id="GO:0016779">
    <property type="term" value="F:nucleotidyltransferase activity"/>
    <property type="evidence" value="ECO:0007669"/>
    <property type="project" value="UniProtKB-KW"/>
</dbReference>
<dbReference type="InterPro" id="IPR007634">
    <property type="entry name" value="RNA_pol_sigma_54_DNA-bd"/>
</dbReference>
<gene>
    <name evidence="11" type="ORF">B857_02056</name>
</gene>
<feature type="domain" description="RNA polymerase sigma factor 54 DNA-binding" evidence="9">
    <location>
        <begin position="284"/>
        <end position="440"/>
    </location>
</feature>
<dbReference type="PATRIC" id="fig|1224748.3.peg.2035"/>
<dbReference type="Gene3D" id="1.10.10.60">
    <property type="entry name" value="Homeodomain-like"/>
    <property type="match status" value="1"/>
</dbReference>
<evidence type="ECO:0000256" key="8">
    <source>
        <dbReference type="ARBA" id="ARBA00023163"/>
    </source>
</evidence>
<keyword evidence="5" id="KW-0805">Transcription regulation</keyword>
<keyword evidence="8" id="KW-0804">Transcription</keyword>
<evidence type="ECO:0000313" key="12">
    <source>
        <dbReference type="Proteomes" id="UP000004738"/>
    </source>
</evidence>
<keyword evidence="4" id="KW-0548">Nucleotidyltransferase</keyword>
<keyword evidence="6" id="KW-0731">Sigma factor</keyword>
<evidence type="ECO:0000313" key="11">
    <source>
        <dbReference type="EMBL" id="EKB45177.1"/>
    </source>
</evidence>
<dbReference type="PROSITE" id="PS50044">
    <property type="entry name" value="SIGMA54_3"/>
    <property type="match status" value="1"/>
</dbReference>
<dbReference type="PROSITE" id="PS00718">
    <property type="entry name" value="SIGMA54_2"/>
    <property type="match status" value="1"/>
</dbReference>
<keyword evidence="2" id="KW-0240">DNA-directed RNA polymerase</keyword>
<evidence type="ECO:0000256" key="1">
    <source>
        <dbReference type="ARBA" id="ARBA00008798"/>
    </source>
</evidence>
<dbReference type="GO" id="GO:0000428">
    <property type="term" value="C:DNA-directed RNA polymerase complex"/>
    <property type="evidence" value="ECO:0007669"/>
    <property type="project" value="UniProtKB-KW"/>
</dbReference>
<dbReference type="InterPro" id="IPR038709">
    <property type="entry name" value="RpoN_core-bd_sf"/>
</dbReference>
<evidence type="ECO:0000256" key="7">
    <source>
        <dbReference type="ARBA" id="ARBA00023125"/>
    </source>
</evidence>
<keyword evidence="12" id="KW-1185">Reference proteome</keyword>
<dbReference type="RefSeq" id="WP_008406115.1">
    <property type="nucleotide sequence ID" value="NZ_AMCK01000009.1"/>
</dbReference>
<evidence type="ECO:0000256" key="6">
    <source>
        <dbReference type="ARBA" id="ARBA00023082"/>
    </source>
</evidence>
<dbReference type="Gene3D" id="1.10.10.1330">
    <property type="entry name" value="RNA polymerase sigma-54 factor, core-binding domain"/>
    <property type="match status" value="1"/>
</dbReference>
<name>K1KZ85_9BACL</name>
<dbReference type="GO" id="GO:0016987">
    <property type="term" value="F:sigma factor activity"/>
    <property type="evidence" value="ECO:0007669"/>
    <property type="project" value="UniProtKB-KW"/>
</dbReference>
<dbReference type="Pfam" id="PF00309">
    <property type="entry name" value="Sigma54_AID"/>
    <property type="match status" value="1"/>
</dbReference>
<dbReference type="InterPro" id="IPR007046">
    <property type="entry name" value="RNA_pol_sigma_54_core-bd"/>
</dbReference>
<proteinExistence type="inferred from homology"/>
<keyword evidence="7" id="KW-0238">DNA-binding</keyword>
<comment type="similarity">
    <text evidence="1">Belongs to the sigma-54 factor family.</text>
</comment>
<dbReference type="PANTHER" id="PTHR32248">
    <property type="entry name" value="RNA POLYMERASE SIGMA-54 FACTOR"/>
    <property type="match status" value="1"/>
</dbReference>
<accession>K1KZ85</accession>
<feature type="domain" description="RNA polymerase sigma factor 54 core-binding" evidence="10">
    <location>
        <begin position="88"/>
        <end position="272"/>
    </location>
</feature>
<protein>
    <submittedName>
        <fullName evidence="11">RNA polymerase factor sigma-54</fullName>
    </submittedName>
</protein>
<evidence type="ECO:0000256" key="5">
    <source>
        <dbReference type="ARBA" id="ARBA00023015"/>
    </source>
</evidence>